<dbReference type="InterPro" id="IPR016024">
    <property type="entry name" value="ARM-type_fold"/>
</dbReference>
<dbReference type="InterPro" id="IPR014825">
    <property type="entry name" value="DNA_alkylation"/>
</dbReference>
<accession>A0A212K1C0</accession>
<organism evidence="1">
    <name type="scientific">uncultured Dysgonomonas sp</name>
    <dbReference type="NCBI Taxonomy" id="206096"/>
    <lineage>
        <taxon>Bacteria</taxon>
        <taxon>Pseudomonadati</taxon>
        <taxon>Bacteroidota</taxon>
        <taxon>Bacteroidia</taxon>
        <taxon>Bacteroidales</taxon>
        <taxon>Dysgonomonadaceae</taxon>
        <taxon>Dysgonomonas</taxon>
        <taxon>environmental samples</taxon>
    </lineage>
</organism>
<evidence type="ECO:0000313" key="1">
    <source>
        <dbReference type="EMBL" id="SBW05501.1"/>
    </source>
</evidence>
<dbReference type="RefSeq" id="WP_296950844.1">
    <property type="nucleotide sequence ID" value="NZ_LT599021.1"/>
</dbReference>
<sequence length="263" mass="30018">MSDTKRTGARNQKDISPLILEQLNKGLIESANLTEWLCVDHLALIRNILSKEYQAICIENIDRLKSKSVMSMVKSIGENLYENIKQTNDHELFDRLKAHKSDSVRCWAAYIVGSNAELSLSEKLDLIQLFAADLHFGVREIAWMAVREDITKDLDSAISILEVWSKNENPNIRRFSSESIRPNGVWCKKIDRLKNNPEIALPILENLKSDSSKYVQDSVANWLNDASKTQPEFVIATCGRWVIESPTRETNYIIKGAQRTIKK</sequence>
<reference evidence="1" key="1">
    <citation type="submission" date="2016-04" db="EMBL/GenBank/DDBJ databases">
        <authorList>
            <person name="Evans L.H."/>
            <person name="Alamgir A."/>
            <person name="Owens N."/>
            <person name="Weber N.D."/>
            <person name="Virtaneva K."/>
            <person name="Barbian K."/>
            <person name="Babar A."/>
            <person name="Rosenke K."/>
        </authorList>
    </citation>
    <scope>NUCLEOTIDE SEQUENCE</scope>
    <source>
        <strain evidence="1">86-2</strain>
    </source>
</reference>
<name>A0A212K1C0_9BACT</name>
<dbReference type="Pfam" id="PF08713">
    <property type="entry name" value="DNA_alkylation"/>
    <property type="match status" value="1"/>
</dbReference>
<gene>
    <name evidence="1" type="ORF">KL86DYS2_12802</name>
</gene>
<dbReference type="Gene3D" id="1.25.40.290">
    <property type="entry name" value="ARM repeat domains"/>
    <property type="match status" value="1"/>
</dbReference>
<dbReference type="SUPFAM" id="SSF48371">
    <property type="entry name" value="ARM repeat"/>
    <property type="match status" value="1"/>
</dbReference>
<protein>
    <submittedName>
        <fullName evidence="1">DNA alkylation repair enzyme</fullName>
    </submittedName>
</protein>
<dbReference type="AlphaFoldDB" id="A0A212K1C0"/>
<dbReference type="EMBL" id="FLUL01000001">
    <property type="protein sequence ID" value="SBW05501.1"/>
    <property type="molecule type" value="Genomic_DNA"/>
</dbReference>
<proteinExistence type="predicted"/>